<protein>
    <submittedName>
        <fullName evidence="3">Phage major capsid protein</fullName>
    </submittedName>
</protein>
<feature type="domain" description="Phage capsid-like C-terminal" evidence="2">
    <location>
        <begin position="50"/>
        <end position="274"/>
    </location>
</feature>
<dbReference type="RefSeq" id="WP_224860645.1">
    <property type="nucleotide sequence ID" value="NZ_JAYJJT010000002.1"/>
</dbReference>
<evidence type="ECO:0000259" key="2">
    <source>
        <dbReference type="Pfam" id="PF05065"/>
    </source>
</evidence>
<dbReference type="EMBL" id="JAYJJT010000002">
    <property type="protein sequence ID" value="MEB3048650.1"/>
    <property type="molecule type" value="Genomic_DNA"/>
</dbReference>
<evidence type="ECO:0000313" key="4">
    <source>
        <dbReference type="Proteomes" id="UP001299046"/>
    </source>
</evidence>
<dbReference type="Pfam" id="PF05065">
    <property type="entry name" value="Phage_capsid"/>
    <property type="match status" value="1"/>
</dbReference>
<sequence>MATQTTLTSATAWSPDVTAVAPSDAIPNALILQTSTVAGTVEGDAPMVRVMYVNDADAGFVTEGEPIDVDDPGLAERLIPTGKVAQIVKLSREQWQQENASALLSASVARAVTRAGDTAYLSQAVPTSPAVTPPAGLINVPGIVNGGAVADDLDGLVDLLATLATNLATPSHILLSPTAWASLRKFKVADSYNTTLLGTGATDAQPYLLDLPVIVTPALSGNNGMVLDNTAVVSAVGRVMVATSEHAFFDSDTIAVRCTWRFGQNVVKPNRIGKFTVTAPTAP</sequence>
<dbReference type="Proteomes" id="UP001299046">
    <property type="component" value="Unassembled WGS sequence"/>
</dbReference>
<name>A0ABU5YF31_9MYCO</name>
<accession>A0ABU5YF31</accession>
<keyword evidence="4" id="KW-1185">Reference proteome</keyword>
<dbReference type="SUPFAM" id="SSF56563">
    <property type="entry name" value="Major capsid protein gp5"/>
    <property type="match status" value="1"/>
</dbReference>
<organism evidence="3 4">
    <name type="scientific">[Mycobacterium] zoologicum</name>
    <dbReference type="NCBI Taxonomy" id="2872311"/>
    <lineage>
        <taxon>Bacteria</taxon>
        <taxon>Bacillati</taxon>
        <taxon>Actinomycetota</taxon>
        <taxon>Actinomycetes</taxon>
        <taxon>Mycobacteriales</taxon>
        <taxon>Mycobacteriaceae</taxon>
        <taxon>Mycolicibacter</taxon>
    </lineage>
</organism>
<dbReference type="InterPro" id="IPR024455">
    <property type="entry name" value="Phage_capsid"/>
</dbReference>
<comment type="caution">
    <text evidence="3">The sequence shown here is derived from an EMBL/GenBank/DDBJ whole genome shotgun (WGS) entry which is preliminary data.</text>
</comment>
<dbReference type="Gene3D" id="3.30.2400.10">
    <property type="entry name" value="Major capsid protein gp5"/>
    <property type="match status" value="1"/>
</dbReference>
<dbReference type="Gene3D" id="3.30.2320.10">
    <property type="entry name" value="hypothetical protein PF0899 domain"/>
    <property type="match status" value="1"/>
</dbReference>
<evidence type="ECO:0000313" key="3">
    <source>
        <dbReference type="EMBL" id="MEB3048650.1"/>
    </source>
</evidence>
<gene>
    <name evidence="3" type="ORF">KV112_02670</name>
</gene>
<evidence type="ECO:0000256" key="1">
    <source>
        <dbReference type="ARBA" id="ARBA00004328"/>
    </source>
</evidence>
<dbReference type="NCBIfam" id="TIGR01554">
    <property type="entry name" value="major_cap_HK97"/>
    <property type="match status" value="1"/>
</dbReference>
<dbReference type="InterPro" id="IPR054612">
    <property type="entry name" value="Phage_capsid-like_C"/>
</dbReference>
<reference evidence="3 4" key="1">
    <citation type="submission" date="2023-12" db="EMBL/GenBank/DDBJ databases">
        <title>Description of new species of Mycobacterium terrae complex isolated from sewage at the Sao Paulo Zoological Park Foundation in Brazil.</title>
        <authorList>
            <person name="Romagnoli C.L."/>
            <person name="Conceicao E.C."/>
            <person name="Machado E."/>
            <person name="Barreto L.B.P.F."/>
            <person name="Sharma A."/>
            <person name="Silva N.M."/>
            <person name="Marques L.E."/>
            <person name="Juliana M.A."/>
            <person name="Lourenco M.C.S."/>
            <person name="Digiampietri L.A."/>
            <person name="Suffys P.N."/>
            <person name="Viana-Niero C."/>
        </authorList>
    </citation>
    <scope>NUCLEOTIDE SEQUENCE [LARGE SCALE GENOMIC DNA]</scope>
    <source>
        <strain evidence="3 4">MYC123</strain>
    </source>
</reference>
<proteinExistence type="predicted"/>
<comment type="subcellular location">
    <subcellularLocation>
        <location evidence="1">Virion</location>
    </subcellularLocation>
</comment>